<evidence type="ECO:0008006" key="6">
    <source>
        <dbReference type="Google" id="ProtNLM"/>
    </source>
</evidence>
<dbReference type="AlphaFoldDB" id="A0AA38LA61"/>
<dbReference type="Pfam" id="PF12796">
    <property type="entry name" value="Ank_2"/>
    <property type="match status" value="1"/>
</dbReference>
<proteinExistence type="predicted"/>
<dbReference type="PANTHER" id="PTHR24123:SF139">
    <property type="entry name" value="ANKYRIN"/>
    <property type="match status" value="1"/>
</dbReference>
<accession>A0AA38LA61</accession>
<evidence type="ECO:0000256" key="1">
    <source>
        <dbReference type="ARBA" id="ARBA00022737"/>
    </source>
</evidence>
<dbReference type="Proteomes" id="UP000824469">
    <property type="component" value="Unassembled WGS sequence"/>
</dbReference>
<reference evidence="4 5" key="1">
    <citation type="journal article" date="2021" name="Nat. Plants">
        <title>The Taxus genome provides insights into paclitaxel biosynthesis.</title>
        <authorList>
            <person name="Xiong X."/>
            <person name="Gou J."/>
            <person name="Liao Q."/>
            <person name="Li Y."/>
            <person name="Zhou Q."/>
            <person name="Bi G."/>
            <person name="Li C."/>
            <person name="Du R."/>
            <person name="Wang X."/>
            <person name="Sun T."/>
            <person name="Guo L."/>
            <person name="Liang H."/>
            <person name="Lu P."/>
            <person name="Wu Y."/>
            <person name="Zhang Z."/>
            <person name="Ro D.K."/>
            <person name="Shang Y."/>
            <person name="Huang S."/>
            <person name="Yan J."/>
        </authorList>
    </citation>
    <scope>NUCLEOTIDE SEQUENCE [LARGE SCALE GENOMIC DNA]</scope>
    <source>
        <strain evidence="4">Ta-2019</strain>
    </source>
</reference>
<dbReference type="EMBL" id="JAHRHJ020000004">
    <property type="protein sequence ID" value="KAH9317374.1"/>
    <property type="molecule type" value="Genomic_DNA"/>
</dbReference>
<dbReference type="OMA" id="IGYEEYK"/>
<evidence type="ECO:0000313" key="5">
    <source>
        <dbReference type="Proteomes" id="UP000824469"/>
    </source>
</evidence>
<dbReference type="Gene3D" id="1.25.40.20">
    <property type="entry name" value="Ankyrin repeat-containing domain"/>
    <property type="match status" value="2"/>
</dbReference>
<dbReference type="SUPFAM" id="SSF48403">
    <property type="entry name" value="Ankyrin repeat"/>
    <property type="match status" value="1"/>
</dbReference>
<organism evidence="4 5">
    <name type="scientific">Taxus chinensis</name>
    <name type="common">Chinese yew</name>
    <name type="synonym">Taxus wallichiana var. chinensis</name>
    <dbReference type="NCBI Taxonomy" id="29808"/>
    <lineage>
        <taxon>Eukaryota</taxon>
        <taxon>Viridiplantae</taxon>
        <taxon>Streptophyta</taxon>
        <taxon>Embryophyta</taxon>
        <taxon>Tracheophyta</taxon>
        <taxon>Spermatophyta</taxon>
        <taxon>Pinopsida</taxon>
        <taxon>Pinidae</taxon>
        <taxon>Conifers II</taxon>
        <taxon>Cupressales</taxon>
        <taxon>Taxaceae</taxon>
        <taxon>Taxus</taxon>
    </lineage>
</organism>
<dbReference type="SMART" id="SM00248">
    <property type="entry name" value="ANK"/>
    <property type="match status" value="4"/>
</dbReference>
<sequence>MVLVRQVVPSDNECAVVSQRLIEAALAGDIEIVDNCLIDALVDVNYIGTVSLRVKCTETVLHEEAPDEVNIGYEEYKTDVTALFAAAHAGHVDITRRLLSAGSDVNQKLFRGYATTAAAREGHHRLLGLLLKAGASQPACEDALLDACLYGQAKAAELLISSEMTRPDVSAHALVHAGCRGFVDIVKILIKNGVDKNSWDRALLRSAKPALHANVDCTPLIAAIVSRQAPVVKYLLEVGAKTDCKVSLGAWSWDTVSGEELRVGASLAEPYNEAWCAVEYYEAKGEVLKMLLGYISPN</sequence>
<dbReference type="InterPro" id="IPR002110">
    <property type="entry name" value="Ankyrin_rpt"/>
</dbReference>
<dbReference type="PANTHER" id="PTHR24123">
    <property type="entry name" value="ANKYRIN REPEAT-CONTAINING"/>
    <property type="match status" value="1"/>
</dbReference>
<comment type="caution">
    <text evidence="4">The sequence shown here is derived from an EMBL/GenBank/DDBJ whole genome shotgun (WGS) entry which is preliminary data.</text>
</comment>
<evidence type="ECO:0000256" key="2">
    <source>
        <dbReference type="ARBA" id="ARBA00023043"/>
    </source>
</evidence>
<evidence type="ECO:0000313" key="4">
    <source>
        <dbReference type="EMBL" id="KAH9317374.1"/>
    </source>
</evidence>
<dbReference type="InterPro" id="IPR051165">
    <property type="entry name" value="Multifunctional_ANK_Repeat"/>
</dbReference>
<feature type="repeat" description="ANK" evidence="3">
    <location>
        <begin position="78"/>
        <end position="110"/>
    </location>
</feature>
<keyword evidence="5" id="KW-1185">Reference proteome</keyword>
<keyword evidence="2 3" id="KW-0040">ANK repeat</keyword>
<dbReference type="PROSITE" id="PS50297">
    <property type="entry name" value="ANK_REP_REGION"/>
    <property type="match status" value="1"/>
</dbReference>
<feature type="non-terminal residue" evidence="4">
    <location>
        <position position="1"/>
    </location>
</feature>
<dbReference type="InterPro" id="IPR036770">
    <property type="entry name" value="Ankyrin_rpt-contain_sf"/>
</dbReference>
<dbReference type="Pfam" id="PF00023">
    <property type="entry name" value="Ank"/>
    <property type="match status" value="1"/>
</dbReference>
<dbReference type="PROSITE" id="PS50088">
    <property type="entry name" value="ANK_REPEAT"/>
    <property type="match status" value="1"/>
</dbReference>
<protein>
    <recommendedName>
        <fullName evidence="6">Ankyrin repeat protein</fullName>
    </recommendedName>
</protein>
<gene>
    <name evidence="4" type="ORF">KI387_019143</name>
</gene>
<evidence type="ECO:0000256" key="3">
    <source>
        <dbReference type="PROSITE-ProRule" id="PRU00023"/>
    </source>
</evidence>
<name>A0AA38LA61_TAXCH</name>
<keyword evidence="1" id="KW-0677">Repeat</keyword>